<dbReference type="InterPro" id="IPR009057">
    <property type="entry name" value="Homeodomain-like_sf"/>
</dbReference>
<dbReference type="NCBIfam" id="NF041196">
    <property type="entry name" value="ScbR_bind_reg"/>
    <property type="match status" value="1"/>
</dbReference>
<name>A0A7H1BKF5_9ACTN</name>
<keyword evidence="7" id="KW-1185">Reference proteome</keyword>
<dbReference type="PROSITE" id="PS50977">
    <property type="entry name" value="HTH_TETR_2"/>
    <property type="match status" value="1"/>
</dbReference>
<dbReference type="SUPFAM" id="SSF48498">
    <property type="entry name" value="Tetracyclin repressor-like, C-terminal domain"/>
    <property type="match status" value="1"/>
</dbReference>
<dbReference type="Gene3D" id="1.10.357.10">
    <property type="entry name" value="Tetracycline Repressor, domain 2"/>
    <property type="match status" value="1"/>
</dbReference>
<protein>
    <submittedName>
        <fullName evidence="6">TetR family transcriptional regulator</fullName>
    </submittedName>
</protein>
<dbReference type="PROSITE" id="PS01081">
    <property type="entry name" value="HTH_TETR_1"/>
    <property type="match status" value="1"/>
</dbReference>
<evidence type="ECO:0000256" key="4">
    <source>
        <dbReference type="PROSITE-ProRule" id="PRU00335"/>
    </source>
</evidence>
<dbReference type="Pfam" id="PF00440">
    <property type="entry name" value="TetR_N"/>
    <property type="match status" value="1"/>
</dbReference>
<dbReference type="GO" id="GO:0003700">
    <property type="term" value="F:DNA-binding transcription factor activity"/>
    <property type="evidence" value="ECO:0007669"/>
    <property type="project" value="TreeGrafter"/>
</dbReference>
<geneLocation type="plasmid" evidence="6 7">
    <name>unnamed1</name>
</geneLocation>
<dbReference type="InterPro" id="IPR050109">
    <property type="entry name" value="HTH-type_TetR-like_transc_reg"/>
</dbReference>
<dbReference type="InterPro" id="IPR023772">
    <property type="entry name" value="DNA-bd_HTH_TetR-type_CS"/>
</dbReference>
<dbReference type="RefSeq" id="WP_188341865.1">
    <property type="nucleotide sequence ID" value="NZ_CP061282.1"/>
</dbReference>
<keyword evidence="3" id="KW-0804">Transcription</keyword>
<keyword evidence="1" id="KW-0805">Transcription regulation</keyword>
<dbReference type="InterPro" id="IPR036271">
    <property type="entry name" value="Tet_transcr_reg_TetR-rel_C_sf"/>
</dbReference>
<dbReference type="AlphaFoldDB" id="A0A7H1BKF5"/>
<dbReference type="GO" id="GO:0000976">
    <property type="term" value="F:transcription cis-regulatory region binding"/>
    <property type="evidence" value="ECO:0007669"/>
    <property type="project" value="TreeGrafter"/>
</dbReference>
<evidence type="ECO:0000313" key="6">
    <source>
        <dbReference type="EMBL" id="QNS09210.1"/>
    </source>
</evidence>
<dbReference type="PANTHER" id="PTHR30055">
    <property type="entry name" value="HTH-TYPE TRANSCRIPTIONAL REGULATOR RUTR"/>
    <property type="match status" value="1"/>
</dbReference>
<reference evidence="6 7" key="1">
    <citation type="submission" date="2020-09" db="EMBL/GenBank/DDBJ databases">
        <title>A novel species.</title>
        <authorList>
            <person name="Gao J."/>
        </authorList>
    </citation>
    <scope>NUCLEOTIDE SEQUENCE [LARGE SCALE GENOMIC DNA]</scope>
    <source>
        <strain evidence="6 7">CRXT-Y-14</strain>
        <plasmid evidence="6 7">unnamed1</plasmid>
    </source>
</reference>
<proteinExistence type="predicted"/>
<keyword evidence="2 4" id="KW-0238">DNA-binding</keyword>
<evidence type="ECO:0000259" key="5">
    <source>
        <dbReference type="PROSITE" id="PS50977"/>
    </source>
</evidence>
<dbReference type="KEGG" id="sxn:IAG42_36240"/>
<gene>
    <name evidence="6" type="ORF">IAG42_36240</name>
</gene>
<feature type="DNA-binding region" description="H-T-H motif" evidence="4">
    <location>
        <begin position="31"/>
        <end position="50"/>
    </location>
</feature>
<organism evidence="6 7">
    <name type="scientific">Streptomyces xanthii</name>
    <dbReference type="NCBI Taxonomy" id="2768069"/>
    <lineage>
        <taxon>Bacteria</taxon>
        <taxon>Bacillati</taxon>
        <taxon>Actinomycetota</taxon>
        <taxon>Actinomycetes</taxon>
        <taxon>Kitasatosporales</taxon>
        <taxon>Streptomycetaceae</taxon>
        <taxon>Streptomyces</taxon>
    </lineage>
</organism>
<dbReference type="InterPro" id="IPR001647">
    <property type="entry name" value="HTH_TetR"/>
</dbReference>
<keyword evidence="6" id="KW-0614">Plasmid</keyword>
<dbReference type="SUPFAM" id="SSF46689">
    <property type="entry name" value="Homeodomain-like"/>
    <property type="match status" value="1"/>
</dbReference>
<dbReference type="PANTHER" id="PTHR30055:SF234">
    <property type="entry name" value="HTH-TYPE TRANSCRIPTIONAL REGULATOR BETI"/>
    <property type="match status" value="1"/>
</dbReference>
<evidence type="ECO:0000256" key="1">
    <source>
        <dbReference type="ARBA" id="ARBA00023015"/>
    </source>
</evidence>
<evidence type="ECO:0000313" key="7">
    <source>
        <dbReference type="Proteomes" id="UP000516428"/>
    </source>
</evidence>
<evidence type="ECO:0000256" key="2">
    <source>
        <dbReference type="ARBA" id="ARBA00023125"/>
    </source>
</evidence>
<accession>A0A7H1BKF5</accession>
<dbReference type="InterPro" id="IPR047923">
    <property type="entry name" value="ArpA-like"/>
</dbReference>
<sequence length="220" mass="23881">MAKQERALRTREALVNSAAEVFDCEGFSVASLTTISSRAGVSNGALHFHFASKAALADAVEEAAERRLDQVTQRGTEDPNALQCLVDATHDLARGLREDVVLRAGFCLSSDQSYAGERDLRVEWRRWVEGVLKRADGDGTLTESVPAQDVMLAVVAATVGFEVLGARDATWLSYRTLTRFWQLLLPRLAAPATLDTLRAEGVHGPRAGNAARIGHQGREP</sequence>
<feature type="domain" description="HTH tetR-type" evidence="5">
    <location>
        <begin position="8"/>
        <end position="68"/>
    </location>
</feature>
<evidence type="ECO:0000256" key="3">
    <source>
        <dbReference type="ARBA" id="ARBA00023163"/>
    </source>
</evidence>
<dbReference type="EMBL" id="CP061282">
    <property type="protein sequence ID" value="QNS09210.1"/>
    <property type="molecule type" value="Genomic_DNA"/>
</dbReference>
<dbReference type="PRINTS" id="PR00455">
    <property type="entry name" value="HTHTETR"/>
</dbReference>
<dbReference type="Proteomes" id="UP000516428">
    <property type="component" value="Plasmid unnamed1"/>
</dbReference>